<evidence type="ECO:0000313" key="3">
    <source>
        <dbReference type="EMBL" id="MDQ0365641.1"/>
    </source>
</evidence>
<keyword evidence="2" id="KW-0732">Signal</keyword>
<organism evidence="3 4">
    <name type="scientific">Catenuloplanes indicus</name>
    <dbReference type="NCBI Taxonomy" id="137267"/>
    <lineage>
        <taxon>Bacteria</taxon>
        <taxon>Bacillati</taxon>
        <taxon>Actinomycetota</taxon>
        <taxon>Actinomycetes</taxon>
        <taxon>Micromonosporales</taxon>
        <taxon>Micromonosporaceae</taxon>
        <taxon>Catenuloplanes</taxon>
    </lineage>
</organism>
<evidence type="ECO:0000313" key="4">
    <source>
        <dbReference type="Proteomes" id="UP001240236"/>
    </source>
</evidence>
<dbReference type="Proteomes" id="UP001240236">
    <property type="component" value="Unassembled WGS sequence"/>
</dbReference>
<sequence length="240" mass="24488">MRALPLVTTALTLALLTGCAASPEEVAGQAAPAGAPSAVPVTTAPATPSRPAASVTPPATASAVPPPAAAKPPSSIPAPAKNTPAPVASPFFPQPIEYTDWRNATIHGMRDAGDATFRNGTATSGSTTCTINPGGVQPGYGHFIVEEPASAAATGDAAVLVECGSDRRQAIVPVQFGYDQTTLHARGFIQADAPAGSSRMTFTRLLIDGVDIVATVALPGGGTEERRYHHWGMGSEWRQV</sequence>
<dbReference type="AlphaFoldDB" id="A0AAE4AXD1"/>
<name>A0AAE4AXD1_9ACTN</name>
<evidence type="ECO:0000256" key="1">
    <source>
        <dbReference type="SAM" id="MobiDB-lite"/>
    </source>
</evidence>
<dbReference type="EMBL" id="JAUSUZ010000001">
    <property type="protein sequence ID" value="MDQ0365641.1"/>
    <property type="molecule type" value="Genomic_DNA"/>
</dbReference>
<accession>A0AAE4AXD1</accession>
<protein>
    <submittedName>
        <fullName evidence="3">Uncharacterized protein</fullName>
    </submittedName>
</protein>
<evidence type="ECO:0000256" key="2">
    <source>
        <dbReference type="SAM" id="SignalP"/>
    </source>
</evidence>
<feature type="compositionally biased region" description="Low complexity" evidence="1">
    <location>
        <begin position="30"/>
        <end position="63"/>
    </location>
</feature>
<feature type="chain" id="PRO_5042002485" evidence="2">
    <location>
        <begin position="21"/>
        <end position="240"/>
    </location>
</feature>
<proteinExistence type="predicted"/>
<dbReference type="PROSITE" id="PS51257">
    <property type="entry name" value="PROKAR_LIPOPROTEIN"/>
    <property type="match status" value="1"/>
</dbReference>
<comment type="caution">
    <text evidence="3">The sequence shown here is derived from an EMBL/GenBank/DDBJ whole genome shotgun (WGS) entry which is preliminary data.</text>
</comment>
<reference evidence="3 4" key="1">
    <citation type="submission" date="2023-07" db="EMBL/GenBank/DDBJ databases">
        <title>Sequencing the genomes of 1000 actinobacteria strains.</title>
        <authorList>
            <person name="Klenk H.-P."/>
        </authorList>
    </citation>
    <scope>NUCLEOTIDE SEQUENCE [LARGE SCALE GENOMIC DNA]</scope>
    <source>
        <strain evidence="3 4">DSM 44709</strain>
    </source>
</reference>
<gene>
    <name evidence="3" type="ORF">J2S42_002310</name>
</gene>
<keyword evidence="4" id="KW-1185">Reference proteome</keyword>
<feature type="signal peptide" evidence="2">
    <location>
        <begin position="1"/>
        <end position="20"/>
    </location>
</feature>
<dbReference type="RefSeq" id="WP_307238369.1">
    <property type="nucleotide sequence ID" value="NZ_JAUSUZ010000001.1"/>
</dbReference>
<feature type="region of interest" description="Disordered" evidence="1">
    <location>
        <begin position="27"/>
        <end position="88"/>
    </location>
</feature>
<feature type="compositionally biased region" description="Pro residues" evidence="1">
    <location>
        <begin position="64"/>
        <end position="76"/>
    </location>
</feature>